<name>A0ABX9KJG1_9FUSO</name>
<dbReference type="PANTHER" id="PTHR12001">
    <property type="entry name" value="GERANYLGERANYL PYROPHOSPHATE SYNTHASE"/>
    <property type="match status" value="1"/>
</dbReference>
<evidence type="ECO:0000313" key="8">
    <source>
        <dbReference type="Proteomes" id="UP000263486"/>
    </source>
</evidence>
<accession>A0ABX9KJG1</accession>
<dbReference type="RefSeq" id="WP_114641523.1">
    <property type="nucleotide sequence ID" value="NZ_JAACIO010000004.1"/>
</dbReference>
<dbReference type="CDD" id="cd00685">
    <property type="entry name" value="Trans_IPPS_HT"/>
    <property type="match status" value="1"/>
</dbReference>
<evidence type="ECO:0000256" key="2">
    <source>
        <dbReference type="ARBA" id="ARBA00006706"/>
    </source>
</evidence>
<evidence type="ECO:0000256" key="6">
    <source>
        <dbReference type="RuleBase" id="RU004466"/>
    </source>
</evidence>
<dbReference type="Proteomes" id="UP000263486">
    <property type="component" value="Unassembled WGS sequence"/>
</dbReference>
<dbReference type="InterPro" id="IPR000092">
    <property type="entry name" value="Polyprenyl_synt"/>
</dbReference>
<keyword evidence="5" id="KW-0460">Magnesium</keyword>
<dbReference type="PROSITE" id="PS00723">
    <property type="entry name" value="POLYPRENYL_SYNTHASE_1"/>
    <property type="match status" value="1"/>
</dbReference>
<evidence type="ECO:0008006" key="9">
    <source>
        <dbReference type="Google" id="ProtNLM"/>
    </source>
</evidence>
<evidence type="ECO:0000256" key="5">
    <source>
        <dbReference type="ARBA" id="ARBA00022842"/>
    </source>
</evidence>
<protein>
    <recommendedName>
        <fullName evidence="9">Polyprenyl synthetase family protein</fullName>
    </recommendedName>
</protein>
<gene>
    <name evidence="7" type="ORF">DYH56_03755</name>
</gene>
<keyword evidence="4" id="KW-0479">Metal-binding</keyword>
<dbReference type="Gene3D" id="1.10.600.10">
    <property type="entry name" value="Farnesyl Diphosphate Synthase"/>
    <property type="match status" value="1"/>
</dbReference>
<organism evidence="7 8">
    <name type="scientific">Psychrilyobacter piezotolerans</name>
    <dbReference type="NCBI Taxonomy" id="2293438"/>
    <lineage>
        <taxon>Bacteria</taxon>
        <taxon>Fusobacteriati</taxon>
        <taxon>Fusobacteriota</taxon>
        <taxon>Fusobacteriia</taxon>
        <taxon>Fusobacteriales</taxon>
        <taxon>Fusobacteriaceae</taxon>
        <taxon>Psychrilyobacter</taxon>
    </lineage>
</organism>
<dbReference type="PANTHER" id="PTHR12001:SF69">
    <property type="entry name" value="ALL TRANS-POLYPRENYL-DIPHOSPHATE SYNTHASE PDSS1"/>
    <property type="match status" value="1"/>
</dbReference>
<comment type="cofactor">
    <cofactor evidence="1">
        <name>Mg(2+)</name>
        <dbReference type="ChEBI" id="CHEBI:18420"/>
    </cofactor>
</comment>
<evidence type="ECO:0000256" key="4">
    <source>
        <dbReference type="ARBA" id="ARBA00022723"/>
    </source>
</evidence>
<dbReference type="PROSITE" id="PS00444">
    <property type="entry name" value="POLYPRENYL_SYNTHASE_2"/>
    <property type="match status" value="1"/>
</dbReference>
<keyword evidence="3 6" id="KW-0808">Transferase</keyword>
<dbReference type="Pfam" id="PF00348">
    <property type="entry name" value="polyprenyl_synt"/>
    <property type="match status" value="1"/>
</dbReference>
<dbReference type="EMBL" id="QUAJ01000004">
    <property type="protein sequence ID" value="REI42482.1"/>
    <property type="molecule type" value="Genomic_DNA"/>
</dbReference>
<dbReference type="SUPFAM" id="SSF48576">
    <property type="entry name" value="Terpenoid synthases"/>
    <property type="match status" value="1"/>
</dbReference>
<sequence>MRYTKELIKIEENIELLMEALTDEFTRQETRRLINSGGKRLRPLFLILAAKAGTINDKCYEAAASLELLHTSSLIHDDIIDHGKMRRGRETTVSVYGRGKAVSAGGILSIFAMDNIISLEDEKASAAMIDTLETLCLGELKQLDEKYNFEITYCDYITRISEKTASLFALSCSMGGILSGAEEGTVDKLYHIGFNLGCSFQILDDILDINGSEKGTGKICGQDIRTGIITLPYLLLMKKDPSFKKRILSMTYKSSSSEFDEVTDEVRKSSALKEAYGVSNFFLDKACNLLSTLGCPEVEEGFTHIINKLYRKRSTTKEA</sequence>
<dbReference type="InterPro" id="IPR008949">
    <property type="entry name" value="Isoprenoid_synthase_dom_sf"/>
</dbReference>
<dbReference type="SFLD" id="SFLDS00005">
    <property type="entry name" value="Isoprenoid_Synthase_Type_I"/>
    <property type="match status" value="1"/>
</dbReference>
<keyword evidence="8" id="KW-1185">Reference proteome</keyword>
<evidence type="ECO:0000256" key="3">
    <source>
        <dbReference type="ARBA" id="ARBA00022679"/>
    </source>
</evidence>
<evidence type="ECO:0000313" key="7">
    <source>
        <dbReference type="EMBL" id="REI42482.1"/>
    </source>
</evidence>
<evidence type="ECO:0000256" key="1">
    <source>
        <dbReference type="ARBA" id="ARBA00001946"/>
    </source>
</evidence>
<comment type="similarity">
    <text evidence="2 6">Belongs to the FPP/GGPP synthase family.</text>
</comment>
<comment type="caution">
    <text evidence="7">The sequence shown here is derived from an EMBL/GenBank/DDBJ whole genome shotgun (WGS) entry which is preliminary data.</text>
</comment>
<proteinExistence type="inferred from homology"/>
<reference evidence="7 8" key="1">
    <citation type="submission" date="2018-08" db="EMBL/GenBank/DDBJ databases">
        <title>Draft genome sequence of Psychrilyobacter sp. strain SD5 isolated from Black Sea water.</title>
        <authorList>
            <person name="Yadav S."/>
            <person name="Villanueva L."/>
            <person name="Damste J.S.S."/>
        </authorList>
    </citation>
    <scope>NUCLEOTIDE SEQUENCE [LARGE SCALE GENOMIC DNA]</scope>
    <source>
        <strain evidence="7 8">SD5</strain>
    </source>
</reference>
<dbReference type="InterPro" id="IPR033749">
    <property type="entry name" value="Polyprenyl_synt_CS"/>
</dbReference>